<comment type="similarity">
    <text evidence="3">In the N-terminal section; belongs to the DHNA family.</text>
</comment>
<dbReference type="UniPathway" id="UPA00077">
    <property type="reaction ID" value="UER00154"/>
</dbReference>
<dbReference type="AlphaFoldDB" id="A0A239TJ25"/>
<dbReference type="GO" id="GO:0046654">
    <property type="term" value="P:tetrahydrofolate biosynthetic process"/>
    <property type="evidence" value="ECO:0007669"/>
    <property type="project" value="UniProtKB-UniRule"/>
</dbReference>
<dbReference type="InterPro" id="IPR035907">
    <property type="entry name" value="Hppk_sf"/>
</dbReference>
<dbReference type="PANTHER" id="PTHR43071:SF1">
    <property type="entry name" value="2-AMINO-4-HYDROXY-6-HYDROXYMETHYLDIHYDROPTERIDINE PYROPHOSPHOKINASE"/>
    <property type="match status" value="1"/>
</dbReference>
<keyword evidence="8 9" id="KW-0289">Folate biosynthesis</keyword>
<dbReference type="EC" id="2.7.6.3" evidence="9"/>
<protein>
    <recommendedName>
        <fullName evidence="9">Bifunctional folate synthesis protein</fullName>
    </recommendedName>
    <domain>
        <recommendedName>
            <fullName evidence="9">Dihydroneopterin aldolase</fullName>
            <shortName evidence="9">DHNA</shortName>
            <ecNumber evidence="9">4.1.2.25</ecNumber>
        </recommendedName>
        <alternativeName>
            <fullName evidence="9">7,8-dihydroneopterin aldolase</fullName>
        </alternativeName>
    </domain>
    <domain>
        <recommendedName>
            <fullName evidence="9">2-amino-4-hydroxy-6-hydroxymethyldihydropteridine pyrophosphokinase</fullName>
            <ecNumber evidence="9">2.7.6.3</ecNumber>
        </recommendedName>
        <alternativeName>
            <fullName evidence="9">6-hydroxymethyl-7,8-dihydropterin pyrophosphokinase</fullName>
            <shortName evidence="9">PPPK</shortName>
        </alternativeName>
        <alternativeName>
            <fullName evidence="9">7,8-dihydro-6-hydroxymethylpterin pyrophosphokinase</fullName>
            <shortName evidence="9">HPPK</shortName>
        </alternativeName>
    </domain>
</protein>
<dbReference type="CDD" id="cd00534">
    <property type="entry name" value="DHNA_DHNTPE"/>
    <property type="match status" value="1"/>
</dbReference>
<sequence>MMDIIRISELEIYAYHGVYVEEKEKGQFFYVNADLFVDTRKAGMTDELDYSTNYGTVCEFIADFMKNNTYNLIETAAEQMAQAILLKFKLVKSIVLEIRKPSAPIALEFGSVSVEIVRGWHEAYIAFGSNLGDREKYIDDALEAIGNLPQIEIEAISDKIATKPYGGVEQDDFLNGVIKVKTLLPPEELLQILQQIELHAGRTREIHWGPRTLDLDILFYDDEIIESENLIVPHPDMKNRNFVLKPLMQIAPYKVHPVYHKTIKDMYEELQSK</sequence>
<dbReference type="Pfam" id="PF01288">
    <property type="entry name" value="HPPK"/>
    <property type="match status" value="1"/>
</dbReference>
<dbReference type="GO" id="GO:0005524">
    <property type="term" value="F:ATP binding"/>
    <property type="evidence" value="ECO:0007669"/>
    <property type="project" value="UniProtKB-KW"/>
</dbReference>
<comment type="similarity">
    <text evidence="9">Belongs to the DHNA family.</text>
</comment>
<dbReference type="InterPro" id="IPR006156">
    <property type="entry name" value="Dihydroneopterin_aldolase"/>
</dbReference>
<dbReference type="PANTHER" id="PTHR43071">
    <property type="entry name" value="2-AMINO-4-HYDROXY-6-HYDROXYMETHYLDIHYDROPTERIDINE PYROPHOSPHOKINASE"/>
    <property type="match status" value="1"/>
</dbReference>
<dbReference type="EMBL" id="LT906446">
    <property type="protein sequence ID" value="SNU97851.1"/>
    <property type="molecule type" value="Genomic_DNA"/>
</dbReference>
<evidence type="ECO:0000256" key="6">
    <source>
        <dbReference type="ARBA" id="ARBA00022777"/>
    </source>
</evidence>
<evidence type="ECO:0000256" key="4">
    <source>
        <dbReference type="ARBA" id="ARBA00022679"/>
    </source>
</evidence>
<dbReference type="eggNOG" id="COG0801">
    <property type="taxonomic scope" value="Bacteria"/>
</dbReference>
<dbReference type="NCBIfam" id="TIGR01498">
    <property type="entry name" value="folK"/>
    <property type="match status" value="1"/>
</dbReference>
<evidence type="ECO:0000313" key="12">
    <source>
        <dbReference type="Proteomes" id="UP000215383"/>
    </source>
</evidence>
<dbReference type="SMART" id="SM00905">
    <property type="entry name" value="FolB"/>
    <property type="match status" value="1"/>
</dbReference>
<keyword evidence="5" id="KW-0547">Nucleotide-binding</keyword>
<dbReference type="InterPro" id="IPR000550">
    <property type="entry name" value="Hppk"/>
</dbReference>
<comment type="catalytic activity">
    <reaction evidence="1">
        <text>6-hydroxymethyl-7,8-dihydropterin + ATP = (7,8-dihydropterin-6-yl)methyl diphosphate + AMP + H(+)</text>
        <dbReference type="Rhea" id="RHEA:11412"/>
        <dbReference type="ChEBI" id="CHEBI:15378"/>
        <dbReference type="ChEBI" id="CHEBI:30616"/>
        <dbReference type="ChEBI" id="CHEBI:44841"/>
        <dbReference type="ChEBI" id="CHEBI:72950"/>
        <dbReference type="ChEBI" id="CHEBI:456215"/>
        <dbReference type="EC" id="2.7.6.3"/>
    </reaction>
</comment>
<dbReference type="GO" id="GO:0004150">
    <property type="term" value="F:dihydroneopterin aldolase activity"/>
    <property type="evidence" value="ECO:0007669"/>
    <property type="project" value="UniProtKB-UniRule"/>
</dbReference>
<keyword evidence="6" id="KW-0418">Kinase</keyword>
<reference evidence="11 12" key="1">
    <citation type="submission" date="2017-06" db="EMBL/GenBank/DDBJ databases">
        <authorList>
            <consortium name="Pathogen Informatics"/>
        </authorList>
    </citation>
    <scope>NUCLEOTIDE SEQUENCE [LARGE SCALE GENOMIC DNA]</scope>
    <source>
        <strain evidence="11 12">NCTC10570</strain>
    </source>
</reference>
<comment type="pathway">
    <text evidence="2">Cofactor biosynthesis; tetrahydrofolate biosynthesis; 2-amino-4-hydroxy-6-hydroxymethyl-7,8-dihydropteridine diphosphate from 7,8-dihydroneopterin triphosphate: step 4/4.</text>
</comment>
<evidence type="ECO:0000256" key="5">
    <source>
        <dbReference type="ARBA" id="ARBA00022741"/>
    </source>
</evidence>
<dbReference type="CDD" id="cd00483">
    <property type="entry name" value="HPPK"/>
    <property type="match status" value="1"/>
</dbReference>
<keyword evidence="7" id="KW-0067">ATP-binding</keyword>
<evidence type="ECO:0000313" key="11">
    <source>
        <dbReference type="EMBL" id="SNU97851.1"/>
    </source>
</evidence>
<accession>A0A239TJ25</accession>
<evidence type="ECO:0000256" key="7">
    <source>
        <dbReference type="ARBA" id="ARBA00022840"/>
    </source>
</evidence>
<dbReference type="EC" id="4.1.2.25" evidence="9"/>
<keyword evidence="4" id="KW-0808">Transferase</keyword>
<dbReference type="eggNOG" id="COG1539">
    <property type="taxonomic scope" value="Bacteria"/>
</dbReference>
<evidence type="ECO:0000256" key="9">
    <source>
        <dbReference type="RuleBase" id="RU362079"/>
    </source>
</evidence>
<comment type="pathway">
    <text evidence="9">Cofactor biosynthesis; tetrahydrofolate biosynthesis; 2-amino-4-hydroxy-6-hydroxymethyl-7,8-dihydropteridine diphosphate from 7,8-dihydroneopterin triphosphate: step 3/4.</text>
</comment>
<dbReference type="GO" id="GO:0003848">
    <property type="term" value="F:2-amino-4-hydroxy-6-hydroxymethyldihydropteridine diphosphokinase activity"/>
    <property type="evidence" value="ECO:0007669"/>
    <property type="project" value="UniProtKB-EC"/>
</dbReference>
<dbReference type="Gene3D" id="3.30.1130.10">
    <property type="match status" value="1"/>
</dbReference>
<dbReference type="SUPFAM" id="SSF55083">
    <property type="entry name" value="6-hydroxymethyl-7,8-dihydropterin pyrophosphokinase, HPPK"/>
    <property type="match status" value="1"/>
</dbReference>
<dbReference type="GO" id="GO:0046656">
    <property type="term" value="P:folic acid biosynthetic process"/>
    <property type="evidence" value="ECO:0007669"/>
    <property type="project" value="UniProtKB-UniRule"/>
</dbReference>
<evidence type="ECO:0000256" key="8">
    <source>
        <dbReference type="ARBA" id="ARBA00022909"/>
    </source>
</evidence>
<evidence type="ECO:0000259" key="10">
    <source>
        <dbReference type="PROSITE" id="PS00794"/>
    </source>
</evidence>
<dbReference type="GeneID" id="78506852"/>
<dbReference type="SUPFAM" id="SSF55620">
    <property type="entry name" value="Tetrahydrobiopterin biosynthesis enzymes-like"/>
    <property type="match status" value="1"/>
</dbReference>
<dbReference type="Pfam" id="PF02152">
    <property type="entry name" value="FolB"/>
    <property type="match status" value="1"/>
</dbReference>
<dbReference type="GO" id="GO:0016301">
    <property type="term" value="F:kinase activity"/>
    <property type="evidence" value="ECO:0007669"/>
    <property type="project" value="UniProtKB-KW"/>
</dbReference>
<organism evidence="11 12">
    <name type="scientific">Megamonas hypermegale</name>
    <dbReference type="NCBI Taxonomy" id="158847"/>
    <lineage>
        <taxon>Bacteria</taxon>
        <taxon>Bacillati</taxon>
        <taxon>Bacillota</taxon>
        <taxon>Negativicutes</taxon>
        <taxon>Selenomonadales</taxon>
        <taxon>Selenomonadaceae</taxon>
        <taxon>Megamonas</taxon>
    </lineage>
</organism>
<proteinExistence type="inferred from homology"/>
<keyword evidence="9" id="KW-0456">Lyase</keyword>
<evidence type="ECO:0000256" key="1">
    <source>
        <dbReference type="ARBA" id="ARBA00000198"/>
    </source>
</evidence>
<dbReference type="InterPro" id="IPR006157">
    <property type="entry name" value="FolB_dom"/>
</dbReference>
<name>A0A239TJ25_9FIRM</name>
<keyword evidence="12" id="KW-1185">Reference proteome</keyword>
<gene>
    <name evidence="11" type="primary">sulD</name>
    <name evidence="11" type="ORF">SAMEA4364220_00828</name>
</gene>
<dbReference type="PROSITE" id="PS00794">
    <property type="entry name" value="HPPK"/>
    <property type="match status" value="1"/>
</dbReference>
<feature type="domain" description="7,8-dihydro-6-hydroxymethylpterin-pyrophosphokinase" evidence="10">
    <location>
        <begin position="207"/>
        <end position="218"/>
    </location>
</feature>
<evidence type="ECO:0000256" key="2">
    <source>
        <dbReference type="ARBA" id="ARBA00005051"/>
    </source>
</evidence>
<dbReference type="Gene3D" id="3.30.70.560">
    <property type="entry name" value="7,8-Dihydro-6-hydroxymethylpterin-pyrophosphokinase HPPK"/>
    <property type="match status" value="1"/>
</dbReference>
<dbReference type="NCBIfam" id="TIGR00525">
    <property type="entry name" value="folB"/>
    <property type="match status" value="1"/>
</dbReference>
<dbReference type="InterPro" id="IPR043133">
    <property type="entry name" value="GTP-CH-I_C/QueF"/>
</dbReference>
<dbReference type="Proteomes" id="UP000215383">
    <property type="component" value="Chromosome 1"/>
</dbReference>
<comment type="catalytic activity">
    <reaction evidence="9">
        <text>7,8-dihydroneopterin = 6-hydroxymethyl-7,8-dihydropterin + glycolaldehyde</text>
        <dbReference type="Rhea" id="RHEA:10540"/>
        <dbReference type="ChEBI" id="CHEBI:17001"/>
        <dbReference type="ChEBI" id="CHEBI:17071"/>
        <dbReference type="ChEBI" id="CHEBI:44841"/>
        <dbReference type="EC" id="4.1.2.25"/>
    </reaction>
</comment>
<dbReference type="RefSeq" id="WP_036254831.1">
    <property type="nucleotide sequence ID" value="NZ_CALXYH010000007.1"/>
</dbReference>
<evidence type="ECO:0000256" key="3">
    <source>
        <dbReference type="ARBA" id="ARBA00009640"/>
    </source>
</evidence>
<dbReference type="NCBIfam" id="TIGR00526">
    <property type="entry name" value="folB_dom"/>
    <property type="match status" value="1"/>
</dbReference>
<comment type="function">
    <text evidence="9">Catalyzes the conversion of 7,8-dihydroneopterin to 6-hydroxymethyl-7,8-dihydropterin.</text>
</comment>